<dbReference type="Proteomes" id="UP000820977">
    <property type="component" value="Unassembled WGS sequence"/>
</dbReference>
<evidence type="ECO:0000313" key="2">
    <source>
        <dbReference type="Proteomes" id="UP000820977"/>
    </source>
</evidence>
<sequence length="181" mass="20752">MDKLKEIKQRFFLSMNGIVSRSMREKGIEYKINWGIELPVLKRMAAEYGKDYDLARALWKEDIRECKILATLIMPAERMDAELMSLWLEQTTSFEMAEMVAFNLFRHVKGVADCAFEWIASASDIYQTCGFHVMARLLKENNMLNDRDRNEIEDQAQAALTGGSLQVRRAAAACLGACRNE</sequence>
<dbReference type="Pfam" id="PF08713">
    <property type="entry name" value="DNA_alkylation"/>
    <property type="match status" value="1"/>
</dbReference>
<dbReference type="RefSeq" id="WP_172345576.1">
    <property type="nucleotide sequence ID" value="NZ_CASYYZ010000011.1"/>
</dbReference>
<accession>A0ABX2B5P8</accession>
<dbReference type="Gene3D" id="1.25.10.90">
    <property type="match status" value="1"/>
</dbReference>
<dbReference type="EMBL" id="JABKKJ010000028">
    <property type="protein sequence ID" value="NPE26108.1"/>
    <property type="molecule type" value="Genomic_DNA"/>
</dbReference>
<dbReference type="SUPFAM" id="SSF48371">
    <property type="entry name" value="ARM repeat"/>
    <property type="match status" value="1"/>
</dbReference>
<proteinExistence type="predicted"/>
<keyword evidence="2" id="KW-1185">Reference proteome</keyword>
<name>A0ABX2B5P8_9BACT</name>
<organism evidence="1 2">
    <name type="scientific">Xylanibacter caecicola</name>
    <dbReference type="NCBI Taxonomy" id="2736294"/>
    <lineage>
        <taxon>Bacteria</taxon>
        <taxon>Pseudomonadati</taxon>
        <taxon>Bacteroidota</taxon>
        <taxon>Bacteroidia</taxon>
        <taxon>Bacteroidales</taxon>
        <taxon>Prevotellaceae</taxon>
        <taxon>Xylanibacter</taxon>
    </lineage>
</organism>
<evidence type="ECO:0000313" key="1">
    <source>
        <dbReference type="EMBL" id="NPE26108.1"/>
    </source>
</evidence>
<dbReference type="PANTHER" id="PTHR41291:SF1">
    <property type="entry name" value="DNA ALKYLATION REPAIR PROTEIN"/>
    <property type="match status" value="1"/>
</dbReference>
<comment type="caution">
    <text evidence="1">The sequence shown here is derived from an EMBL/GenBank/DDBJ whole genome shotgun (WGS) entry which is preliminary data.</text>
</comment>
<reference evidence="1 2" key="1">
    <citation type="submission" date="2020-05" db="EMBL/GenBank/DDBJ databases">
        <title>Distinct polysaccharide utilization as determinants for interspecies competition between intestinal Prevotella spp.</title>
        <authorList>
            <person name="Galvez E.J.C."/>
            <person name="Iljazovic A."/>
            <person name="Strowig T."/>
        </authorList>
    </citation>
    <scope>NUCLEOTIDE SEQUENCE [LARGE SCALE GENOMIC DNA]</scope>
    <source>
        <strain evidence="1 2">PCHR</strain>
    </source>
</reference>
<dbReference type="InterPro" id="IPR016024">
    <property type="entry name" value="ARM-type_fold"/>
</dbReference>
<dbReference type="PANTHER" id="PTHR41291">
    <property type="entry name" value="DNA ALKYLATION REPAIR PROTEIN"/>
    <property type="match status" value="1"/>
</dbReference>
<gene>
    <name evidence="1" type="ORF">HPS54_11415</name>
</gene>
<dbReference type="InterPro" id="IPR014825">
    <property type="entry name" value="DNA_alkylation"/>
</dbReference>
<protein>
    <submittedName>
        <fullName evidence="1">DNA alkylation repair protein</fullName>
    </submittedName>
</protein>